<dbReference type="InterPro" id="IPR001128">
    <property type="entry name" value="Cyt_P450"/>
</dbReference>
<dbReference type="PROSITE" id="PS00086">
    <property type="entry name" value="CYTOCHROME_P450"/>
    <property type="match status" value="1"/>
</dbReference>
<evidence type="ECO:0000256" key="1">
    <source>
        <dbReference type="ARBA" id="ARBA00001971"/>
    </source>
</evidence>
<dbReference type="OrthoDB" id="2976890at2759"/>
<evidence type="ECO:0000256" key="7">
    <source>
        <dbReference type="ARBA" id="ARBA00023004"/>
    </source>
</evidence>
<sequence length="162" mass="18213">MQIINLPCSIWEELATASVVVIANTWAMTHNEQKYPNPNEFKPERFLHEYGSLTSDTMPLGFGWDRRMCVGRHLADAALWMAITSFLATFLVQKTLDAHGEEIPVVPKFSTSLIMTIFSGGCVTISLRRASLQPNTIRRLILVNQWLPVRLARTAVTKVLGD</sequence>
<dbReference type="EMBL" id="LVVM01005377">
    <property type="protein sequence ID" value="OJA10759.1"/>
    <property type="molecule type" value="Genomic_DNA"/>
</dbReference>
<organism evidence="11 12">
    <name type="scientific">Rhizopogon vesiculosus</name>
    <dbReference type="NCBI Taxonomy" id="180088"/>
    <lineage>
        <taxon>Eukaryota</taxon>
        <taxon>Fungi</taxon>
        <taxon>Dikarya</taxon>
        <taxon>Basidiomycota</taxon>
        <taxon>Agaricomycotina</taxon>
        <taxon>Agaricomycetes</taxon>
        <taxon>Agaricomycetidae</taxon>
        <taxon>Boletales</taxon>
        <taxon>Suillineae</taxon>
        <taxon>Rhizopogonaceae</taxon>
        <taxon>Rhizopogon</taxon>
    </lineage>
</organism>
<dbReference type="PRINTS" id="PR00463">
    <property type="entry name" value="EP450I"/>
</dbReference>
<evidence type="ECO:0000256" key="9">
    <source>
        <dbReference type="PIRSR" id="PIRSR602401-1"/>
    </source>
</evidence>
<dbReference type="Proteomes" id="UP000183567">
    <property type="component" value="Unassembled WGS sequence"/>
</dbReference>
<dbReference type="SUPFAM" id="SSF48264">
    <property type="entry name" value="Cytochrome P450"/>
    <property type="match status" value="1"/>
</dbReference>
<dbReference type="InterPro" id="IPR017972">
    <property type="entry name" value="Cyt_P450_CS"/>
</dbReference>
<dbReference type="InterPro" id="IPR002401">
    <property type="entry name" value="Cyt_P450_E_grp-I"/>
</dbReference>
<dbReference type="AlphaFoldDB" id="A0A1J8PQH0"/>
<dbReference type="GO" id="GO:0005506">
    <property type="term" value="F:iron ion binding"/>
    <property type="evidence" value="ECO:0007669"/>
    <property type="project" value="InterPro"/>
</dbReference>
<dbReference type="PANTHER" id="PTHR46300:SF5">
    <property type="entry name" value="CYTOCHROME P450"/>
    <property type="match status" value="1"/>
</dbReference>
<keyword evidence="6 10" id="KW-0560">Oxidoreductase</keyword>
<dbReference type="GO" id="GO:0004497">
    <property type="term" value="F:monooxygenase activity"/>
    <property type="evidence" value="ECO:0007669"/>
    <property type="project" value="UniProtKB-KW"/>
</dbReference>
<protein>
    <recommendedName>
        <fullName evidence="13">Cytochrome P450</fullName>
    </recommendedName>
</protein>
<accession>A0A1J8PQH0</accession>
<dbReference type="GO" id="GO:0020037">
    <property type="term" value="F:heme binding"/>
    <property type="evidence" value="ECO:0007669"/>
    <property type="project" value="InterPro"/>
</dbReference>
<evidence type="ECO:0000256" key="4">
    <source>
        <dbReference type="ARBA" id="ARBA00022617"/>
    </source>
</evidence>
<evidence type="ECO:0000256" key="2">
    <source>
        <dbReference type="ARBA" id="ARBA00005179"/>
    </source>
</evidence>
<keyword evidence="4 9" id="KW-0349">Heme</keyword>
<evidence type="ECO:0000256" key="10">
    <source>
        <dbReference type="RuleBase" id="RU000461"/>
    </source>
</evidence>
<evidence type="ECO:0000313" key="11">
    <source>
        <dbReference type="EMBL" id="OJA10759.1"/>
    </source>
</evidence>
<evidence type="ECO:0000256" key="8">
    <source>
        <dbReference type="ARBA" id="ARBA00023033"/>
    </source>
</evidence>
<dbReference type="GO" id="GO:0016705">
    <property type="term" value="F:oxidoreductase activity, acting on paired donors, with incorporation or reduction of molecular oxygen"/>
    <property type="evidence" value="ECO:0007669"/>
    <property type="project" value="InterPro"/>
</dbReference>
<evidence type="ECO:0000256" key="3">
    <source>
        <dbReference type="ARBA" id="ARBA00010617"/>
    </source>
</evidence>
<feature type="binding site" description="axial binding residue" evidence="9">
    <location>
        <position position="69"/>
    </location>
    <ligand>
        <name>heme</name>
        <dbReference type="ChEBI" id="CHEBI:30413"/>
    </ligand>
    <ligandPart>
        <name>Fe</name>
        <dbReference type="ChEBI" id="CHEBI:18248"/>
    </ligandPart>
</feature>
<dbReference type="InterPro" id="IPR050364">
    <property type="entry name" value="Cytochrome_P450_fung"/>
</dbReference>
<keyword evidence="7 9" id="KW-0408">Iron</keyword>
<dbReference type="Pfam" id="PF00067">
    <property type="entry name" value="p450"/>
    <property type="match status" value="1"/>
</dbReference>
<evidence type="ECO:0000256" key="5">
    <source>
        <dbReference type="ARBA" id="ARBA00022723"/>
    </source>
</evidence>
<name>A0A1J8PQH0_9AGAM</name>
<keyword evidence="8 10" id="KW-0503">Monooxygenase</keyword>
<reference evidence="11 12" key="1">
    <citation type="submission" date="2016-03" db="EMBL/GenBank/DDBJ databases">
        <title>Comparative genomics of the ectomycorrhizal sister species Rhizopogon vinicolor and Rhizopogon vesiculosus (Basidiomycota: Boletales) reveals a divergence of the mating type B locus.</title>
        <authorList>
            <person name="Mujic A.B."/>
            <person name="Kuo A."/>
            <person name="Tritt A."/>
            <person name="Lipzen A."/>
            <person name="Chen C."/>
            <person name="Johnson J."/>
            <person name="Sharma A."/>
            <person name="Barry K."/>
            <person name="Grigoriev I.V."/>
            <person name="Spatafora J.W."/>
        </authorList>
    </citation>
    <scope>NUCLEOTIDE SEQUENCE [LARGE SCALE GENOMIC DNA]</scope>
    <source>
        <strain evidence="11 12">AM-OR11-056</strain>
    </source>
</reference>
<comment type="similarity">
    <text evidence="3 10">Belongs to the cytochrome P450 family.</text>
</comment>
<dbReference type="InterPro" id="IPR036396">
    <property type="entry name" value="Cyt_P450_sf"/>
</dbReference>
<evidence type="ECO:0000313" key="12">
    <source>
        <dbReference type="Proteomes" id="UP000183567"/>
    </source>
</evidence>
<comment type="cofactor">
    <cofactor evidence="1 9">
        <name>heme</name>
        <dbReference type="ChEBI" id="CHEBI:30413"/>
    </cofactor>
</comment>
<evidence type="ECO:0000256" key="6">
    <source>
        <dbReference type="ARBA" id="ARBA00023002"/>
    </source>
</evidence>
<gene>
    <name evidence="11" type="ORF">AZE42_04260</name>
</gene>
<keyword evidence="12" id="KW-1185">Reference proteome</keyword>
<proteinExistence type="inferred from homology"/>
<dbReference type="STRING" id="180088.A0A1J8PQH0"/>
<comment type="caution">
    <text evidence="11">The sequence shown here is derived from an EMBL/GenBank/DDBJ whole genome shotgun (WGS) entry which is preliminary data.</text>
</comment>
<dbReference type="Gene3D" id="1.10.630.10">
    <property type="entry name" value="Cytochrome P450"/>
    <property type="match status" value="1"/>
</dbReference>
<keyword evidence="5 9" id="KW-0479">Metal-binding</keyword>
<dbReference type="PANTHER" id="PTHR46300">
    <property type="entry name" value="P450, PUTATIVE (EUROFUNG)-RELATED-RELATED"/>
    <property type="match status" value="1"/>
</dbReference>
<comment type="pathway">
    <text evidence="2">Secondary metabolite biosynthesis.</text>
</comment>
<evidence type="ECO:0008006" key="13">
    <source>
        <dbReference type="Google" id="ProtNLM"/>
    </source>
</evidence>